<dbReference type="PANTHER" id="PTHR21310:SF37">
    <property type="entry name" value="AMINOGLYCOSIDE PHOSPHOTRANSFERASE DOMAIN-CONTAINING PROTEIN"/>
    <property type="match status" value="1"/>
</dbReference>
<dbReference type="OrthoDB" id="5412996at2759"/>
<protein>
    <submittedName>
        <fullName evidence="1">Putative phosphotransferase</fullName>
    </submittedName>
</protein>
<keyword evidence="1" id="KW-0808">Transferase</keyword>
<gene>
    <name evidence="1" type="ORF">CSUB01_05704</name>
</gene>
<dbReference type="InterPro" id="IPR051678">
    <property type="entry name" value="AGP_Transferase"/>
</dbReference>
<accession>A0A066X0U9</accession>
<dbReference type="AlphaFoldDB" id="A0A066X0U9"/>
<evidence type="ECO:0000313" key="1">
    <source>
        <dbReference type="EMBL" id="KDN62748.1"/>
    </source>
</evidence>
<dbReference type="EMBL" id="JMSE01001302">
    <property type="protein sequence ID" value="KDN62748.1"/>
    <property type="molecule type" value="Genomic_DNA"/>
</dbReference>
<proteinExistence type="predicted"/>
<organism evidence="1 2">
    <name type="scientific">Colletotrichum sublineola</name>
    <name type="common">Sorghum anthracnose fungus</name>
    <dbReference type="NCBI Taxonomy" id="1173701"/>
    <lineage>
        <taxon>Eukaryota</taxon>
        <taxon>Fungi</taxon>
        <taxon>Dikarya</taxon>
        <taxon>Ascomycota</taxon>
        <taxon>Pezizomycotina</taxon>
        <taxon>Sordariomycetes</taxon>
        <taxon>Hypocreomycetidae</taxon>
        <taxon>Glomerellales</taxon>
        <taxon>Glomerellaceae</taxon>
        <taxon>Colletotrichum</taxon>
        <taxon>Colletotrichum graminicola species complex</taxon>
    </lineage>
</organism>
<dbReference type="SUPFAM" id="SSF56112">
    <property type="entry name" value="Protein kinase-like (PK-like)"/>
    <property type="match status" value="1"/>
</dbReference>
<dbReference type="Proteomes" id="UP000027238">
    <property type="component" value="Unassembled WGS sequence"/>
</dbReference>
<dbReference type="OMA" id="PNISETM"/>
<dbReference type="PANTHER" id="PTHR21310">
    <property type="entry name" value="AMINOGLYCOSIDE PHOSPHOTRANSFERASE-RELATED-RELATED"/>
    <property type="match status" value="1"/>
</dbReference>
<dbReference type="GO" id="GO:0016740">
    <property type="term" value="F:transferase activity"/>
    <property type="evidence" value="ECO:0007669"/>
    <property type="project" value="UniProtKB-KW"/>
</dbReference>
<sequence>MAARQSSDILAWDRNDDRWDEAVRQLQLSSHCQKIVSFAEGVLGGGAAKLKTPLVIGGFNMVYPIRLEGASGGFLVRLPCPNQVLFPEEKTLAEAATARYLTRRSRLPVPEVFYYGVNPGIGPYMIIRDLESRKPLSRALRDPNQDPDETAVLNPDISESKLKDLYLKMARCVLQLAQPTFPRIGALVETGPGSQCVMGRPITLNMSNMVHLSNIPSSIFPSKGTTYQTADKWYVALADMQIATLVFQRNDMVSSEDDCRTKYVARQLFRRLAKQGKLSTFGFAEDDWSARSKHAGGAAALLPMPDDTRSFRLWCDDFRPANVLVNRDDNVLGAIDWEFTYAAPAQFVLNSPWWLLLDKPETWEGGIEEWAGIYEGRLGTWLQALEEAEKEMEPGCFLLSAYMRESWVTGRFWLDYAAMRSWAFDAVYWKYLDERFFGERAEMVPTGELWKTRVHLLGEEERAAMEPLVRIKMEEMGEGVLVDDWDAGEARRRLESFLF</sequence>
<evidence type="ECO:0000313" key="2">
    <source>
        <dbReference type="Proteomes" id="UP000027238"/>
    </source>
</evidence>
<name>A0A066X0U9_COLSU</name>
<reference evidence="2" key="1">
    <citation type="journal article" date="2014" name="Genome Announc.">
        <title>Draft genome sequence of Colletotrichum sublineola, a destructive pathogen of cultivated sorghum.</title>
        <authorList>
            <person name="Baroncelli R."/>
            <person name="Sanz-Martin J.M."/>
            <person name="Rech G.E."/>
            <person name="Sukno S.A."/>
            <person name="Thon M.R."/>
        </authorList>
    </citation>
    <scope>NUCLEOTIDE SEQUENCE [LARGE SCALE GENOMIC DNA]</scope>
    <source>
        <strain evidence="2">TX430BB</strain>
    </source>
</reference>
<dbReference type="HOGENOM" id="CLU_028906_4_1_1"/>
<keyword evidence="2" id="KW-1185">Reference proteome</keyword>
<dbReference type="eggNOG" id="ENOG502SKQE">
    <property type="taxonomic scope" value="Eukaryota"/>
</dbReference>
<dbReference type="InterPro" id="IPR011009">
    <property type="entry name" value="Kinase-like_dom_sf"/>
</dbReference>
<comment type="caution">
    <text evidence="1">The sequence shown here is derived from an EMBL/GenBank/DDBJ whole genome shotgun (WGS) entry which is preliminary data.</text>
</comment>